<dbReference type="InterPro" id="IPR036890">
    <property type="entry name" value="HATPase_C_sf"/>
</dbReference>
<keyword evidence="4" id="KW-0418">Kinase</keyword>
<gene>
    <name evidence="7" type="ORF">SAMN04488058_1471</name>
</gene>
<evidence type="ECO:0000259" key="6">
    <source>
        <dbReference type="SMART" id="SM00387"/>
    </source>
</evidence>
<dbReference type="Pfam" id="PF02518">
    <property type="entry name" value="HATPase_c"/>
    <property type="match status" value="1"/>
</dbReference>
<dbReference type="RefSeq" id="WP_342708143.1">
    <property type="nucleotide sequence ID" value="NZ_FNZA01000047.1"/>
</dbReference>
<dbReference type="AlphaFoldDB" id="A0A1H7CWT7"/>
<dbReference type="EMBL" id="FNZA01000047">
    <property type="protein sequence ID" value="SEJ94183.1"/>
    <property type="molecule type" value="Genomic_DNA"/>
</dbReference>
<dbReference type="SMART" id="SM00387">
    <property type="entry name" value="HATPase_c"/>
    <property type="match status" value="1"/>
</dbReference>
<accession>A0A1H7CWT7</accession>
<dbReference type="SUPFAM" id="SSF55874">
    <property type="entry name" value="ATPase domain of HSP90 chaperone/DNA topoisomerase II/histidine kinase"/>
    <property type="match status" value="1"/>
</dbReference>
<dbReference type="CDD" id="cd16917">
    <property type="entry name" value="HATPase_UhpB-NarQ-NarX-like"/>
    <property type="match status" value="1"/>
</dbReference>
<dbReference type="GO" id="GO:0004673">
    <property type="term" value="F:protein histidine kinase activity"/>
    <property type="evidence" value="ECO:0007669"/>
    <property type="project" value="UniProtKB-EC"/>
</dbReference>
<keyword evidence="5" id="KW-0902">Two-component regulatory system</keyword>
<dbReference type="Gene3D" id="3.30.565.10">
    <property type="entry name" value="Histidine kinase-like ATPase, C-terminal domain"/>
    <property type="match status" value="1"/>
</dbReference>
<name>A0A1H7CWT7_9DEIO</name>
<dbReference type="EC" id="2.7.13.3" evidence="2"/>
<proteinExistence type="predicted"/>
<keyword evidence="3" id="KW-0808">Transferase</keyword>
<evidence type="ECO:0000313" key="8">
    <source>
        <dbReference type="Proteomes" id="UP000199223"/>
    </source>
</evidence>
<evidence type="ECO:0000256" key="1">
    <source>
        <dbReference type="ARBA" id="ARBA00000085"/>
    </source>
</evidence>
<dbReference type="PANTHER" id="PTHR24421:SF10">
    <property type="entry name" value="NITRATE_NITRITE SENSOR PROTEIN NARQ"/>
    <property type="match status" value="1"/>
</dbReference>
<dbReference type="InterPro" id="IPR003594">
    <property type="entry name" value="HATPase_dom"/>
</dbReference>
<dbReference type="InterPro" id="IPR050482">
    <property type="entry name" value="Sensor_HK_TwoCompSys"/>
</dbReference>
<dbReference type="STRING" id="856736.SAMN04488058_1471"/>
<evidence type="ECO:0000256" key="4">
    <source>
        <dbReference type="ARBA" id="ARBA00022777"/>
    </source>
</evidence>
<dbReference type="PANTHER" id="PTHR24421">
    <property type="entry name" value="NITRATE/NITRITE SENSOR PROTEIN NARX-RELATED"/>
    <property type="match status" value="1"/>
</dbReference>
<evidence type="ECO:0000256" key="2">
    <source>
        <dbReference type="ARBA" id="ARBA00012438"/>
    </source>
</evidence>
<evidence type="ECO:0000256" key="3">
    <source>
        <dbReference type="ARBA" id="ARBA00022679"/>
    </source>
</evidence>
<protein>
    <recommendedName>
        <fullName evidence="2">histidine kinase</fullName>
        <ecNumber evidence="2">2.7.13.3</ecNumber>
    </recommendedName>
</protein>
<comment type="catalytic activity">
    <reaction evidence="1">
        <text>ATP + protein L-histidine = ADP + protein N-phospho-L-histidine.</text>
        <dbReference type="EC" id="2.7.13.3"/>
    </reaction>
</comment>
<organism evidence="7 8">
    <name type="scientific">Deinococcus reticulitermitis</name>
    <dbReference type="NCBI Taxonomy" id="856736"/>
    <lineage>
        <taxon>Bacteria</taxon>
        <taxon>Thermotogati</taxon>
        <taxon>Deinococcota</taxon>
        <taxon>Deinococci</taxon>
        <taxon>Deinococcales</taxon>
        <taxon>Deinococcaceae</taxon>
        <taxon>Deinococcus</taxon>
    </lineage>
</organism>
<reference evidence="8" key="1">
    <citation type="submission" date="2016-10" db="EMBL/GenBank/DDBJ databases">
        <authorList>
            <person name="Varghese N."/>
            <person name="Submissions S."/>
        </authorList>
    </citation>
    <scope>NUCLEOTIDE SEQUENCE [LARGE SCALE GENOMIC DNA]</scope>
    <source>
        <strain evidence="8">CGMCC 1.10218</strain>
    </source>
</reference>
<sequence>LDDLGLLGALERVITELSAGLSVQVRVEARSALPPLRAAVEVAAYRIVLEGVTNVVRHAQARHCAVRLWPGGDVLRVEVEDDGAGGAHLRPGHVGLRGMRERAEELGGTFELTSAPGGTRLVAHLPLLDAPPRLDVRA</sequence>
<feature type="domain" description="Histidine kinase/HSP90-like ATPase" evidence="6">
    <location>
        <begin position="39"/>
        <end position="129"/>
    </location>
</feature>
<evidence type="ECO:0000256" key="5">
    <source>
        <dbReference type="ARBA" id="ARBA00023012"/>
    </source>
</evidence>
<evidence type="ECO:0000313" key="7">
    <source>
        <dbReference type="EMBL" id="SEJ94183.1"/>
    </source>
</evidence>
<dbReference type="Proteomes" id="UP000199223">
    <property type="component" value="Unassembled WGS sequence"/>
</dbReference>
<feature type="non-terminal residue" evidence="7">
    <location>
        <position position="1"/>
    </location>
</feature>
<dbReference type="GO" id="GO:0000160">
    <property type="term" value="P:phosphorelay signal transduction system"/>
    <property type="evidence" value="ECO:0007669"/>
    <property type="project" value="UniProtKB-KW"/>
</dbReference>
<keyword evidence="8" id="KW-1185">Reference proteome</keyword>